<dbReference type="Gene3D" id="1.10.443.10">
    <property type="entry name" value="Intergrase catalytic core"/>
    <property type="match status" value="1"/>
</dbReference>
<evidence type="ECO:0000256" key="3">
    <source>
        <dbReference type="ARBA" id="ARBA00023172"/>
    </source>
</evidence>
<evidence type="ECO:0000313" key="5">
    <source>
        <dbReference type="EMBL" id="BBX88170.1"/>
    </source>
</evidence>
<dbReference type="Proteomes" id="UP000465609">
    <property type="component" value="Plasmid pJCM15296"/>
</dbReference>
<keyword evidence="3" id="KW-0233">DNA recombination</keyword>
<sequence length="322" mass="35270">MISVRAGRGDRAGAGALLTMAAVQRMCFADRPPTYTVVGVDKLPVAPAREYLAFLRDQGASPNTVRAYAYGLAAWWTVLEHTGTAWDDFPASLFGTFLTYMRRGDLPGVARIGEPETIRAESTLGPRSAAVLAMYRYFADAHDLERPYRRLYSTHARSSRRGRYAPFLAGVGPHPETNGPLYRLRAVQRSETPVLLPEQVNAILDACSVQTVTGAWSRGPAGLRDRFFFALLAETGMRIGEALSLRHQDFDIAGGGTPSVLVAGRDDHRRGLRAKSGPRRIFIGDDLVALYSEYVWQLIADGADIAVGDLSTHFVFVNLVRG</sequence>
<dbReference type="InterPro" id="IPR010998">
    <property type="entry name" value="Integrase_recombinase_N"/>
</dbReference>
<proteinExistence type="predicted"/>
<evidence type="ECO:0000259" key="4">
    <source>
        <dbReference type="PROSITE" id="PS51898"/>
    </source>
</evidence>
<dbReference type="InterPro" id="IPR011010">
    <property type="entry name" value="DNA_brk_join_enz"/>
</dbReference>
<keyword evidence="6" id="KW-1185">Reference proteome</keyword>
<accession>A0ABM7IMZ7</accession>
<dbReference type="InterPro" id="IPR013762">
    <property type="entry name" value="Integrase-like_cat_sf"/>
</dbReference>
<dbReference type="Pfam" id="PF00589">
    <property type="entry name" value="Phage_integrase"/>
    <property type="match status" value="1"/>
</dbReference>
<evidence type="ECO:0000256" key="1">
    <source>
        <dbReference type="ARBA" id="ARBA00022908"/>
    </source>
</evidence>
<keyword evidence="1" id="KW-0229">DNA integration</keyword>
<dbReference type="Pfam" id="PF02899">
    <property type="entry name" value="Phage_int_SAM_1"/>
    <property type="match status" value="1"/>
</dbReference>
<dbReference type="EMBL" id="AP022578">
    <property type="protein sequence ID" value="BBX88170.1"/>
    <property type="molecule type" value="Genomic_DNA"/>
</dbReference>
<evidence type="ECO:0000256" key="2">
    <source>
        <dbReference type="ARBA" id="ARBA00023125"/>
    </source>
</evidence>
<keyword evidence="2" id="KW-0238">DNA-binding</keyword>
<name>A0ABM7IMZ7_9MYCO</name>
<geneLocation type="plasmid" evidence="5 6">
    <name>pJCM15296</name>
</geneLocation>
<dbReference type="Gene3D" id="1.10.150.130">
    <property type="match status" value="1"/>
</dbReference>
<dbReference type="SUPFAM" id="SSF56349">
    <property type="entry name" value="DNA breaking-rejoining enzymes"/>
    <property type="match status" value="1"/>
</dbReference>
<gene>
    <name evidence="5" type="ORF">MAUB_63710</name>
</gene>
<keyword evidence="5" id="KW-0614">Plasmid</keyword>
<evidence type="ECO:0000313" key="6">
    <source>
        <dbReference type="Proteomes" id="UP000465609"/>
    </source>
</evidence>
<dbReference type="PROSITE" id="PS51898">
    <property type="entry name" value="TYR_RECOMBINASE"/>
    <property type="match status" value="1"/>
</dbReference>
<reference evidence="5 6" key="1">
    <citation type="journal article" date="2019" name="Emerg. Microbes Infect.">
        <title>Comprehensive subspecies identification of 175 nontuberculous mycobacteria species based on 7547 genomic profiles.</title>
        <authorList>
            <person name="Matsumoto Y."/>
            <person name="Kinjo T."/>
            <person name="Motooka D."/>
            <person name="Nabeya D."/>
            <person name="Jung N."/>
            <person name="Uechi K."/>
            <person name="Horii T."/>
            <person name="Iida T."/>
            <person name="Fujita J."/>
            <person name="Nakamura S."/>
        </authorList>
    </citation>
    <scope>NUCLEOTIDE SEQUENCE [LARGE SCALE GENOMIC DNA]</scope>
    <source>
        <strain evidence="5 6">JCM 15296</strain>
        <plasmid evidence="5">pJCM15296</plasmid>
    </source>
</reference>
<dbReference type="InterPro" id="IPR002104">
    <property type="entry name" value="Integrase_catalytic"/>
</dbReference>
<dbReference type="InterPro" id="IPR004107">
    <property type="entry name" value="Integrase_SAM-like_N"/>
</dbReference>
<protein>
    <submittedName>
        <fullName evidence="5">Transposase/phage integrase</fullName>
    </submittedName>
</protein>
<organism evidence="5 6">
    <name type="scientific">Mycolicibacterium aubagnense</name>
    <dbReference type="NCBI Taxonomy" id="319707"/>
    <lineage>
        <taxon>Bacteria</taxon>
        <taxon>Bacillati</taxon>
        <taxon>Actinomycetota</taxon>
        <taxon>Actinomycetes</taxon>
        <taxon>Mycobacteriales</taxon>
        <taxon>Mycobacteriaceae</taxon>
        <taxon>Mycolicibacterium</taxon>
    </lineage>
</organism>
<feature type="domain" description="Tyr recombinase" evidence="4">
    <location>
        <begin position="190"/>
        <end position="322"/>
    </location>
</feature>